<dbReference type="GO" id="GO:0005524">
    <property type="term" value="F:ATP binding"/>
    <property type="evidence" value="ECO:0007669"/>
    <property type="project" value="UniProtKB-KW"/>
</dbReference>
<keyword evidence="12" id="KW-1185">Reference proteome</keyword>
<evidence type="ECO:0000256" key="1">
    <source>
        <dbReference type="ARBA" id="ARBA00004761"/>
    </source>
</evidence>
<evidence type="ECO:0000256" key="4">
    <source>
        <dbReference type="ARBA" id="ARBA00022679"/>
    </source>
</evidence>
<proteinExistence type="inferred from homology"/>
<dbReference type="GO" id="GO:0046316">
    <property type="term" value="F:gluconokinase activity"/>
    <property type="evidence" value="ECO:0007669"/>
    <property type="project" value="UniProtKB-EC"/>
</dbReference>
<dbReference type="NCBIfam" id="TIGR01313">
    <property type="entry name" value="therm_gnt_kin"/>
    <property type="match status" value="1"/>
</dbReference>
<comment type="catalytic activity">
    <reaction evidence="9 10">
        <text>D-gluconate + ATP = 6-phospho-D-gluconate + ADP + H(+)</text>
        <dbReference type="Rhea" id="RHEA:19433"/>
        <dbReference type="ChEBI" id="CHEBI:15378"/>
        <dbReference type="ChEBI" id="CHEBI:18391"/>
        <dbReference type="ChEBI" id="CHEBI:30616"/>
        <dbReference type="ChEBI" id="CHEBI:58759"/>
        <dbReference type="ChEBI" id="CHEBI:456216"/>
        <dbReference type="EC" id="2.7.1.12"/>
    </reaction>
</comment>
<dbReference type="Proteomes" id="UP000249616">
    <property type="component" value="Chromosome"/>
</dbReference>
<evidence type="ECO:0000313" key="12">
    <source>
        <dbReference type="Proteomes" id="UP000249616"/>
    </source>
</evidence>
<dbReference type="EC" id="2.7.1.12" evidence="3 10"/>
<dbReference type="PANTHER" id="PTHR43442:SF3">
    <property type="entry name" value="GLUCONOKINASE-RELATED"/>
    <property type="match status" value="1"/>
</dbReference>
<evidence type="ECO:0000256" key="10">
    <source>
        <dbReference type="RuleBase" id="RU363066"/>
    </source>
</evidence>
<organism evidence="11 12">
    <name type="scientific">Streptomyces cadmiisoli</name>
    <dbReference type="NCBI Taxonomy" id="2184053"/>
    <lineage>
        <taxon>Bacteria</taxon>
        <taxon>Bacillati</taxon>
        <taxon>Actinomycetota</taxon>
        <taxon>Actinomycetes</taxon>
        <taxon>Kitasatosporales</taxon>
        <taxon>Streptomycetaceae</taxon>
        <taxon>Streptomyces</taxon>
        <taxon>Streptomyces aurantiacus group</taxon>
    </lineage>
</organism>
<name>A0A2Z4JCL2_9ACTN</name>
<dbReference type="Gene3D" id="3.40.50.300">
    <property type="entry name" value="P-loop containing nucleotide triphosphate hydrolases"/>
    <property type="match status" value="1"/>
</dbReference>
<evidence type="ECO:0000256" key="8">
    <source>
        <dbReference type="ARBA" id="ARBA00023064"/>
    </source>
</evidence>
<protein>
    <recommendedName>
        <fullName evidence="3 10">Gluconokinase</fullName>
        <ecNumber evidence="3 10">2.7.1.12</ecNumber>
    </recommendedName>
</protein>
<evidence type="ECO:0000256" key="9">
    <source>
        <dbReference type="ARBA" id="ARBA00048090"/>
    </source>
</evidence>
<dbReference type="FunFam" id="3.40.50.300:FF:000522">
    <property type="entry name" value="Gluconokinase"/>
    <property type="match status" value="1"/>
</dbReference>
<evidence type="ECO:0000256" key="2">
    <source>
        <dbReference type="ARBA" id="ARBA00008420"/>
    </source>
</evidence>
<keyword evidence="7 10" id="KW-0067">ATP-binding</keyword>
<comment type="pathway">
    <text evidence="1">Carbohydrate acid metabolism.</text>
</comment>
<evidence type="ECO:0000256" key="5">
    <source>
        <dbReference type="ARBA" id="ARBA00022741"/>
    </source>
</evidence>
<reference evidence="11 12" key="1">
    <citation type="journal article" date="2019" name="Int. J. Syst. Evol. Microbiol.">
        <title>Streptomyces cadmiisoli sp. nov., a novel actinomycete isolated from cadmium-contaminated soil.</title>
        <authorList>
            <person name="Li K."/>
            <person name="Tang X."/>
            <person name="Zhao J."/>
            <person name="Guo Y."/>
            <person name="Tang Y."/>
            <person name="Gao J."/>
        </authorList>
    </citation>
    <scope>NUCLEOTIDE SEQUENCE [LARGE SCALE GENOMIC DNA]</scope>
    <source>
        <strain evidence="11 12">ZFG47</strain>
    </source>
</reference>
<evidence type="ECO:0000256" key="6">
    <source>
        <dbReference type="ARBA" id="ARBA00022777"/>
    </source>
</evidence>
<dbReference type="InterPro" id="IPR027417">
    <property type="entry name" value="P-loop_NTPase"/>
</dbReference>
<comment type="similarity">
    <text evidence="2 10">Belongs to the gluconokinase GntK/GntV family.</text>
</comment>
<dbReference type="GO" id="GO:0019521">
    <property type="term" value="P:D-gluconate metabolic process"/>
    <property type="evidence" value="ECO:0007669"/>
    <property type="project" value="UniProtKB-KW"/>
</dbReference>
<keyword evidence="5 10" id="KW-0547">Nucleotide-binding</keyword>
<keyword evidence="6 10" id="KW-0418">Kinase</keyword>
<dbReference type="InterPro" id="IPR006001">
    <property type="entry name" value="Therm_gnt_kin"/>
</dbReference>
<gene>
    <name evidence="11" type="ORF">DN051_35450</name>
</gene>
<dbReference type="CDD" id="cd02021">
    <property type="entry name" value="GntK"/>
    <property type="match status" value="1"/>
</dbReference>
<dbReference type="EMBL" id="CP030073">
    <property type="protein sequence ID" value="AWW42849.1"/>
    <property type="molecule type" value="Genomic_DNA"/>
</dbReference>
<evidence type="ECO:0000313" key="11">
    <source>
        <dbReference type="EMBL" id="AWW42849.1"/>
    </source>
</evidence>
<dbReference type="Pfam" id="PF13671">
    <property type="entry name" value="AAA_33"/>
    <property type="match status" value="1"/>
</dbReference>
<keyword evidence="8" id="KW-0311">Gluconate utilization</keyword>
<dbReference type="KEGG" id="scad:DN051_35450"/>
<accession>A0A2Z4JCL2</accession>
<dbReference type="GO" id="GO:0005737">
    <property type="term" value="C:cytoplasm"/>
    <property type="evidence" value="ECO:0007669"/>
    <property type="project" value="TreeGrafter"/>
</dbReference>
<sequence>MGPSASGKSTVGLRLAQQLGVPFLEGDDLHSASNRAKMAAGHALDDDDRRRWLAAVSEWIRSTAAQGRGGVAACSALKRAYRDQFRRTGATVWFVYLKLDREVAARRIAHRRGHFMPAKLLDSQYAALEPLQPDEPGVVIDASASVAQVEAAALRAVCGTDP</sequence>
<dbReference type="AlphaFoldDB" id="A0A2Z4JCL2"/>
<evidence type="ECO:0000256" key="3">
    <source>
        <dbReference type="ARBA" id="ARBA00012054"/>
    </source>
</evidence>
<dbReference type="PANTHER" id="PTHR43442">
    <property type="entry name" value="GLUCONOKINASE-RELATED"/>
    <property type="match status" value="1"/>
</dbReference>
<dbReference type="SUPFAM" id="SSF52540">
    <property type="entry name" value="P-loop containing nucleoside triphosphate hydrolases"/>
    <property type="match status" value="1"/>
</dbReference>
<keyword evidence="4 10" id="KW-0808">Transferase</keyword>
<evidence type="ECO:0000256" key="7">
    <source>
        <dbReference type="ARBA" id="ARBA00022840"/>
    </source>
</evidence>